<dbReference type="InterPro" id="IPR000847">
    <property type="entry name" value="LysR_HTH_N"/>
</dbReference>
<proteinExistence type="inferred from homology"/>
<dbReference type="GO" id="GO:0032993">
    <property type="term" value="C:protein-DNA complex"/>
    <property type="evidence" value="ECO:0007669"/>
    <property type="project" value="TreeGrafter"/>
</dbReference>
<dbReference type="PATRIC" id="fig|480391.4.peg.587"/>
<dbReference type="PRINTS" id="PR00039">
    <property type="entry name" value="HTHLYSR"/>
</dbReference>
<dbReference type="PANTHER" id="PTHR30346">
    <property type="entry name" value="TRANSCRIPTIONAL DUAL REGULATOR HCAR-RELATED"/>
    <property type="match status" value="1"/>
</dbReference>
<dbReference type="AlphaFoldDB" id="A0A0R2NM51"/>
<dbReference type="InterPro" id="IPR036390">
    <property type="entry name" value="WH_DNA-bd_sf"/>
</dbReference>
<comment type="caution">
    <text evidence="6">The sequence shown here is derived from an EMBL/GenBank/DDBJ whole genome shotgun (WGS) entry which is preliminary data.</text>
</comment>
<dbReference type="PROSITE" id="PS50931">
    <property type="entry name" value="HTH_LYSR"/>
    <property type="match status" value="1"/>
</dbReference>
<dbReference type="PANTHER" id="PTHR30346:SF0">
    <property type="entry name" value="HCA OPERON TRANSCRIPTIONAL ACTIVATOR HCAR"/>
    <property type="match status" value="1"/>
</dbReference>
<dbReference type="Gene3D" id="3.40.190.290">
    <property type="match status" value="1"/>
</dbReference>
<keyword evidence="3" id="KW-0238">DNA-binding</keyword>
<organism evidence="6 7">
    <name type="scientific">Pediococcus argentinicus</name>
    <dbReference type="NCBI Taxonomy" id="480391"/>
    <lineage>
        <taxon>Bacteria</taxon>
        <taxon>Bacillati</taxon>
        <taxon>Bacillota</taxon>
        <taxon>Bacilli</taxon>
        <taxon>Lactobacillales</taxon>
        <taxon>Lactobacillaceae</taxon>
        <taxon>Pediococcus</taxon>
    </lineage>
</organism>
<reference evidence="6 7" key="1">
    <citation type="journal article" date="2015" name="Genome Announc.">
        <title>Expanding the biotechnology potential of lactobacilli through comparative genomics of 213 strains and associated genera.</title>
        <authorList>
            <person name="Sun Z."/>
            <person name="Harris H.M."/>
            <person name="McCann A."/>
            <person name="Guo C."/>
            <person name="Argimon S."/>
            <person name="Zhang W."/>
            <person name="Yang X."/>
            <person name="Jeffery I.B."/>
            <person name="Cooney J.C."/>
            <person name="Kagawa T.F."/>
            <person name="Liu W."/>
            <person name="Song Y."/>
            <person name="Salvetti E."/>
            <person name="Wrobel A."/>
            <person name="Rasinkangas P."/>
            <person name="Parkhill J."/>
            <person name="Rea M.C."/>
            <person name="O'Sullivan O."/>
            <person name="Ritari J."/>
            <person name="Douillard F.P."/>
            <person name="Paul Ross R."/>
            <person name="Yang R."/>
            <person name="Briner A.E."/>
            <person name="Felis G.E."/>
            <person name="de Vos W.M."/>
            <person name="Barrangou R."/>
            <person name="Klaenhammer T.R."/>
            <person name="Caufield P.W."/>
            <person name="Cui Y."/>
            <person name="Zhang H."/>
            <person name="O'Toole P.W."/>
        </authorList>
    </citation>
    <scope>NUCLEOTIDE SEQUENCE [LARGE SCALE GENOMIC DNA]</scope>
    <source>
        <strain evidence="6 7">DSM 23026</strain>
    </source>
</reference>
<comment type="similarity">
    <text evidence="1">Belongs to the LysR transcriptional regulatory family.</text>
</comment>
<name>A0A0R2NM51_9LACO</name>
<accession>A0A0R2NM51</accession>
<dbReference type="Pfam" id="PF03466">
    <property type="entry name" value="LysR_substrate"/>
    <property type="match status" value="1"/>
</dbReference>
<dbReference type="InterPro" id="IPR005119">
    <property type="entry name" value="LysR_subst-bd"/>
</dbReference>
<dbReference type="SUPFAM" id="SSF53850">
    <property type="entry name" value="Periplasmic binding protein-like II"/>
    <property type="match status" value="1"/>
</dbReference>
<evidence type="ECO:0000256" key="3">
    <source>
        <dbReference type="ARBA" id="ARBA00023125"/>
    </source>
</evidence>
<sequence length="311" mass="35265">MDINRGFHLKNYQIGEYMELRLLKYFLVTANEENISRAATILHITQPTLSRQIRELEQQLDTTLFTRNKNTIKLTEAGIFLKSRAKEIIDLNDALDQEFSAQSKQLFSGNIRIGSIEANSTKLLVSILKQFVQTYPKVTFDLFDGNSEDIKTKLDAGLIDVAILLEPVKTQRYKKVLLPQTERWGFTVPMHSTLAKKDFIQASDLSEMNLAVGSRDEVKNMLSKWARRSLDDLHIMGTMNLSFNMMALVESGFINALTIEGATSAFGNGNYKFVPLYPELKTNCILAWKDGRTLTPTVSKFIDVFRHAAKA</sequence>
<dbReference type="Gene3D" id="1.10.10.10">
    <property type="entry name" value="Winged helix-like DNA-binding domain superfamily/Winged helix DNA-binding domain"/>
    <property type="match status" value="1"/>
</dbReference>
<feature type="domain" description="HTH lysR-type" evidence="5">
    <location>
        <begin position="18"/>
        <end position="75"/>
    </location>
</feature>
<dbReference type="EMBL" id="JQCQ01000019">
    <property type="protein sequence ID" value="KRO24915.1"/>
    <property type="molecule type" value="Genomic_DNA"/>
</dbReference>
<dbReference type="GO" id="GO:0003700">
    <property type="term" value="F:DNA-binding transcription factor activity"/>
    <property type="evidence" value="ECO:0007669"/>
    <property type="project" value="InterPro"/>
</dbReference>
<dbReference type="Proteomes" id="UP000051249">
    <property type="component" value="Unassembled WGS sequence"/>
</dbReference>
<dbReference type="GO" id="GO:0003677">
    <property type="term" value="F:DNA binding"/>
    <property type="evidence" value="ECO:0007669"/>
    <property type="project" value="UniProtKB-KW"/>
</dbReference>
<dbReference type="FunFam" id="1.10.10.10:FF:000001">
    <property type="entry name" value="LysR family transcriptional regulator"/>
    <property type="match status" value="1"/>
</dbReference>
<keyword evidence="2" id="KW-0805">Transcription regulation</keyword>
<dbReference type="RefSeq" id="WP_247594485.1">
    <property type="nucleotide sequence ID" value="NZ_JAAXPP010000019.1"/>
</dbReference>
<dbReference type="CDD" id="cd05466">
    <property type="entry name" value="PBP2_LTTR_substrate"/>
    <property type="match status" value="1"/>
</dbReference>
<keyword evidence="7" id="KW-1185">Reference proteome</keyword>
<evidence type="ECO:0000256" key="4">
    <source>
        <dbReference type="ARBA" id="ARBA00023163"/>
    </source>
</evidence>
<protein>
    <submittedName>
        <fullName evidence="6">LysR family transcriptional regulator</fullName>
    </submittedName>
</protein>
<dbReference type="InterPro" id="IPR036388">
    <property type="entry name" value="WH-like_DNA-bd_sf"/>
</dbReference>
<evidence type="ECO:0000256" key="1">
    <source>
        <dbReference type="ARBA" id="ARBA00009437"/>
    </source>
</evidence>
<dbReference type="Pfam" id="PF00126">
    <property type="entry name" value="HTH_1"/>
    <property type="match status" value="1"/>
</dbReference>
<dbReference type="SUPFAM" id="SSF46785">
    <property type="entry name" value="Winged helix' DNA-binding domain"/>
    <property type="match status" value="1"/>
</dbReference>
<gene>
    <name evidence="6" type="ORF">IV88_GL000579</name>
</gene>
<evidence type="ECO:0000256" key="2">
    <source>
        <dbReference type="ARBA" id="ARBA00023015"/>
    </source>
</evidence>
<evidence type="ECO:0000259" key="5">
    <source>
        <dbReference type="PROSITE" id="PS50931"/>
    </source>
</evidence>
<evidence type="ECO:0000313" key="6">
    <source>
        <dbReference type="EMBL" id="KRO24915.1"/>
    </source>
</evidence>
<evidence type="ECO:0000313" key="7">
    <source>
        <dbReference type="Proteomes" id="UP000051249"/>
    </source>
</evidence>
<keyword evidence="4" id="KW-0804">Transcription</keyword>